<dbReference type="InterPro" id="IPR023213">
    <property type="entry name" value="CAT-like_dom_sf"/>
</dbReference>
<dbReference type="SUPFAM" id="SSF52777">
    <property type="entry name" value="CoA-dependent acyltransferases"/>
    <property type="match status" value="2"/>
</dbReference>
<evidence type="ECO:0000256" key="7">
    <source>
        <dbReference type="ARBA" id="ARBA00022516"/>
    </source>
</evidence>
<feature type="domain" description="Phthiocerol/phthiodiolone dimycocerosyl transferase C-terminal" evidence="13">
    <location>
        <begin position="196"/>
        <end position="368"/>
    </location>
</feature>
<accession>A0A9X2E3K6</accession>
<organism evidence="14 15">
    <name type="scientific">Nocardia pulmonis</name>
    <dbReference type="NCBI Taxonomy" id="2951408"/>
    <lineage>
        <taxon>Bacteria</taxon>
        <taxon>Bacillati</taxon>
        <taxon>Actinomycetota</taxon>
        <taxon>Actinomycetes</taxon>
        <taxon>Mycobacteriales</taxon>
        <taxon>Nocardiaceae</taxon>
        <taxon>Nocardia</taxon>
    </lineage>
</organism>
<dbReference type="AlphaFoldDB" id="A0A9X2E3K6"/>
<dbReference type="Gene3D" id="3.30.559.30">
    <property type="entry name" value="Nonribosomal peptide synthetase, condensation domain"/>
    <property type="match status" value="1"/>
</dbReference>
<comment type="caution">
    <text evidence="14">The sequence shown here is derived from an EMBL/GenBank/DDBJ whole genome shotgun (WGS) entry which is preliminary data.</text>
</comment>
<name>A0A9X2E3K6_9NOCA</name>
<evidence type="ECO:0000256" key="3">
    <source>
        <dbReference type="ARBA" id="ARBA00001907"/>
    </source>
</evidence>
<dbReference type="InterPro" id="IPR031641">
    <property type="entry name" value="PapA_C"/>
</dbReference>
<keyword evidence="7" id="KW-0444">Lipid biosynthesis</keyword>
<dbReference type="RefSeq" id="WP_251910644.1">
    <property type="nucleotide sequence ID" value="NZ_JAMRXG010000003.1"/>
</dbReference>
<dbReference type="InterPro" id="IPR052058">
    <property type="entry name" value="Alcohol_O-acetyltransferase"/>
</dbReference>
<comment type="similarity">
    <text evidence="4">Belongs to the acyltransferase PapA5 family.</text>
</comment>
<dbReference type="PANTHER" id="PTHR28037">
    <property type="entry name" value="ALCOHOL O-ACETYLTRANSFERASE 1-RELATED"/>
    <property type="match status" value="1"/>
</dbReference>
<dbReference type="EC" id="2.3.1.282" evidence="5"/>
<dbReference type="GO" id="GO:0016746">
    <property type="term" value="F:acyltransferase activity"/>
    <property type="evidence" value="ECO:0007669"/>
    <property type="project" value="UniProtKB-KW"/>
</dbReference>
<comment type="catalytic activity">
    <reaction evidence="2">
        <text>2 a mycocerosyl-[mycocerosic acid synthase] + a phenolphthiocerol = a dimycocerosyl phenolphthiocerol + 2 holo-[mycocerosic acid synthase].</text>
        <dbReference type="EC" id="2.3.1.282"/>
    </reaction>
</comment>
<reference evidence="14" key="1">
    <citation type="submission" date="2022-06" db="EMBL/GenBank/DDBJ databases">
        <title>Novel species in genus nocardia.</title>
        <authorList>
            <person name="Li F."/>
        </authorList>
    </citation>
    <scope>NUCLEOTIDE SEQUENCE</scope>
    <source>
        <strain evidence="14">CDC141</strain>
    </source>
</reference>
<evidence type="ECO:0000313" key="15">
    <source>
        <dbReference type="Proteomes" id="UP001139157"/>
    </source>
</evidence>
<evidence type="ECO:0000313" key="14">
    <source>
        <dbReference type="EMBL" id="MCM6773579.1"/>
    </source>
</evidence>
<evidence type="ECO:0000256" key="8">
    <source>
        <dbReference type="ARBA" id="ARBA00022679"/>
    </source>
</evidence>
<keyword evidence="9" id="KW-0012">Acyltransferase</keyword>
<sequence>MQTVEQRLLSPGETNQLTIGVDAVIAQARIDGTVDPTLLQQALDLLTTAYPLLRSRIVESDAGYLLQYTAGERPPLRIVDVDADPFVLELNTPLHRDRGLARAGLFHHHGENVVSLVIDHAVADGRLVTTLLRRLLDYYTAATEARTPNPARGTGLEPALEDRLAEQYGTDQVPVAPALVSGAKLPTPARGPIPVQRFGVGHLALDRLATTAVTRRARAAGVSVHALLSGTVAAALSATVDGPIVLSFPIDLRPRLRPPLRPDAQLLAIGTVYAVIRPTASDDVTDLGRRIATQLTASLDLALPQRSLLQPQPLGASTLPTDTMSVSNMGLLDPPTLPTGLELRSLRFGTAVPQPTPILFAATTNGRLELDLTYDRTYFTDEQMTALTDGLHGRLTRFMRVAA</sequence>
<evidence type="ECO:0000256" key="2">
    <source>
        <dbReference type="ARBA" id="ARBA00000625"/>
    </source>
</evidence>
<comment type="catalytic activity">
    <reaction evidence="3">
        <text>2 a mycocerosyl-[mycocerosic acid synthase] + a phthiodiolone = a dimycocerosyl phthiodiolone + 2 holo-[mycocerosic acid synthase].</text>
        <dbReference type="EC" id="2.3.1.282"/>
    </reaction>
</comment>
<comment type="catalytic activity">
    <reaction evidence="1">
        <text>2 a mycocerosyl-[mycocerosic acid synthase] + a phthiocerol = a dimycocerosyl phthiocerol + 2 holo-[mycocerosic acid synthase].</text>
        <dbReference type="EC" id="2.3.1.282"/>
    </reaction>
</comment>
<evidence type="ECO:0000256" key="1">
    <source>
        <dbReference type="ARBA" id="ARBA00000026"/>
    </source>
</evidence>
<protein>
    <recommendedName>
        <fullName evidence="6">Phthiocerol/phthiodiolone dimycocerosyl transferase</fullName>
        <ecNumber evidence="5">2.3.1.282</ecNumber>
    </recommendedName>
    <alternativeName>
        <fullName evidence="12">Acyltransferase PapA5</fullName>
    </alternativeName>
    <alternativeName>
        <fullName evidence="10">Phthiocerol/phthiodiolone O-acyltransferase</fullName>
    </alternativeName>
    <alternativeName>
        <fullName evidence="11">Polyketide synthase-associated protein A5</fullName>
    </alternativeName>
</protein>
<dbReference type="Gene3D" id="3.30.559.10">
    <property type="entry name" value="Chloramphenicol acetyltransferase-like domain"/>
    <property type="match status" value="1"/>
</dbReference>
<keyword evidence="15" id="KW-1185">Reference proteome</keyword>
<dbReference type="Pfam" id="PF16911">
    <property type="entry name" value="PapA_C"/>
    <property type="match status" value="1"/>
</dbReference>
<dbReference type="Proteomes" id="UP001139157">
    <property type="component" value="Unassembled WGS sequence"/>
</dbReference>
<proteinExistence type="inferred from homology"/>
<keyword evidence="7" id="KW-0443">Lipid metabolism</keyword>
<evidence type="ECO:0000256" key="11">
    <source>
        <dbReference type="ARBA" id="ARBA00032317"/>
    </source>
</evidence>
<keyword evidence="8" id="KW-0808">Transferase</keyword>
<evidence type="ECO:0000256" key="10">
    <source>
        <dbReference type="ARBA" id="ARBA00030465"/>
    </source>
</evidence>
<evidence type="ECO:0000256" key="6">
    <source>
        <dbReference type="ARBA" id="ARBA00013449"/>
    </source>
</evidence>
<evidence type="ECO:0000259" key="13">
    <source>
        <dbReference type="Pfam" id="PF16911"/>
    </source>
</evidence>
<evidence type="ECO:0000256" key="5">
    <source>
        <dbReference type="ARBA" id="ARBA00012866"/>
    </source>
</evidence>
<evidence type="ECO:0000256" key="4">
    <source>
        <dbReference type="ARBA" id="ARBA00006558"/>
    </source>
</evidence>
<gene>
    <name evidence="14" type="ORF">NDR86_08860</name>
</gene>
<evidence type="ECO:0000256" key="9">
    <source>
        <dbReference type="ARBA" id="ARBA00023315"/>
    </source>
</evidence>
<dbReference type="PANTHER" id="PTHR28037:SF1">
    <property type="entry name" value="ALCOHOL O-ACETYLTRANSFERASE 1-RELATED"/>
    <property type="match status" value="1"/>
</dbReference>
<evidence type="ECO:0000256" key="12">
    <source>
        <dbReference type="ARBA" id="ARBA00033407"/>
    </source>
</evidence>
<dbReference type="EMBL" id="JAMRXG010000003">
    <property type="protein sequence ID" value="MCM6773579.1"/>
    <property type="molecule type" value="Genomic_DNA"/>
</dbReference>